<gene>
    <name evidence="2" type="ORF">ENQ76_05830</name>
</gene>
<keyword evidence="1" id="KW-0812">Transmembrane</keyword>
<feature type="transmembrane region" description="Helical" evidence="1">
    <location>
        <begin position="237"/>
        <end position="255"/>
    </location>
</feature>
<keyword evidence="1" id="KW-0472">Membrane</keyword>
<dbReference type="EMBL" id="DSOK01000171">
    <property type="protein sequence ID" value="HEN14975.1"/>
    <property type="molecule type" value="Genomic_DNA"/>
</dbReference>
<feature type="transmembrane region" description="Helical" evidence="1">
    <location>
        <begin position="345"/>
        <end position="369"/>
    </location>
</feature>
<organism evidence="2">
    <name type="scientific">Schlesneria paludicola</name>
    <dbReference type="NCBI Taxonomy" id="360056"/>
    <lineage>
        <taxon>Bacteria</taxon>
        <taxon>Pseudomonadati</taxon>
        <taxon>Planctomycetota</taxon>
        <taxon>Planctomycetia</taxon>
        <taxon>Planctomycetales</taxon>
        <taxon>Planctomycetaceae</taxon>
        <taxon>Schlesneria</taxon>
    </lineage>
</organism>
<dbReference type="AlphaFoldDB" id="A0A7C2P529"/>
<feature type="transmembrane region" description="Helical" evidence="1">
    <location>
        <begin position="311"/>
        <end position="333"/>
    </location>
</feature>
<keyword evidence="1" id="KW-1133">Transmembrane helix</keyword>
<proteinExistence type="predicted"/>
<feature type="transmembrane region" description="Helical" evidence="1">
    <location>
        <begin position="149"/>
        <end position="165"/>
    </location>
</feature>
<feature type="transmembrane region" description="Helical" evidence="1">
    <location>
        <begin position="21"/>
        <end position="41"/>
    </location>
</feature>
<evidence type="ECO:0000313" key="2">
    <source>
        <dbReference type="EMBL" id="HEN14975.1"/>
    </source>
</evidence>
<reference evidence="2" key="1">
    <citation type="journal article" date="2020" name="mSystems">
        <title>Genome- and Community-Level Interaction Insights into Carbon Utilization and Element Cycling Functions of Hydrothermarchaeota in Hydrothermal Sediment.</title>
        <authorList>
            <person name="Zhou Z."/>
            <person name="Liu Y."/>
            <person name="Xu W."/>
            <person name="Pan J."/>
            <person name="Luo Z.H."/>
            <person name="Li M."/>
        </authorList>
    </citation>
    <scope>NUCLEOTIDE SEQUENCE [LARGE SCALE GENOMIC DNA]</scope>
    <source>
        <strain evidence="2">SpSt-339</strain>
    </source>
</reference>
<feature type="transmembrane region" description="Helical" evidence="1">
    <location>
        <begin position="123"/>
        <end position="143"/>
    </location>
</feature>
<accession>A0A7C2P529</accession>
<sequence>MTRLFLRWMRQVLPRDTIVATAVLLDLFVESFYLICLWRFGNADEEAFAWFRLVVQVLCAASYGVYRVATFHPVNDQDYRQWLATTPWTSRQPLPMGPVHLVPQDLVVILASMALARVYEPRVLAVPLAFLASYNLVLAISTWSTGQKLLSYLVGLGLGGVLACIQRPWEALAWAAGTTVVGAFALRQSLGSFPWNIPWYLDGFDWNQKFEEWKQQRTGWPFDVLAPRPPRVWIEPIDGIGLSLLLGWWFAAVFWQVPKPVMLVMLQFSLFGFVAGLIRRLAVYTRNHKPPISFWGRISTLRPWQFGYDEIVIAPVLATVAFAATVIVATWSLGLPPAVAKLPEWCGYVAAPVGVTTVAALLLLGGPAVEAWRLTGRHRIVFDQTGKSTGLGQSTKDKEFVQTA</sequence>
<name>A0A7C2P529_9PLAN</name>
<feature type="transmembrane region" description="Helical" evidence="1">
    <location>
        <begin position="261"/>
        <end position="278"/>
    </location>
</feature>
<comment type="caution">
    <text evidence="2">The sequence shown here is derived from an EMBL/GenBank/DDBJ whole genome shotgun (WGS) entry which is preliminary data.</text>
</comment>
<feature type="transmembrane region" description="Helical" evidence="1">
    <location>
        <begin position="47"/>
        <end position="66"/>
    </location>
</feature>
<protein>
    <submittedName>
        <fullName evidence="2">Uncharacterized protein</fullName>
    </submittedName>
</protein>
<evidence type="ECO:0000256" key="1">
    <source>
        <dbReference type="SAM" id="Phobius"/>
    </source>
</evidence>